<gene>
    <name evidence="1" type="ORF">C5U62_22415</name>
</gene>
<name>A0A2T6GGU8_9PSED</name>
<dbReference type="AlphaFoldDB" id="A0A2T6GGU8"/>
<accession>A0A2T6GGU8</accession>
<dbReference type="RefSeq" id="WP_108545616.1">
    <property type="nucleotide sequence ID" value="NZ_PYJM01000005.1"/>
</dbReference>
<evidence type="ECO:0000313" key="1">
    <source>
        <dbReference type="EMBL" id="PUA43390.1"/>
    </source>
</evidence>
<organism evidence="1 2">
    <name type="scientific">Pseudomonas protegens</name>
    <dbReference type="NCBI Taxonomy" id="380021"/>
    <lineage>
        <taxon>Bacteria</taxon>
        <taxon>Pseudomonadati</taxon>
        <taxon>Pseudomonadota</taxon>
        <taxon>Gammaproteobacteria</taxon>
        <taxon>Pseudomonadales</taxon>
        <taxon>Pseudomonadaceae</taxon>
        <taxon>Pseudomonas</taxon>
    </lineage>
</organism>
<dbReference type="EMBL" id="PYJM01000005">
    <property type="protein sequence ID" value="PUA43390.1"/>
    <property type="molecule type" value="Genomic_DNA"/>
</dbReference>
<evidence type="ECO:0000313" key="2">
    <source>
        <dbReference type="Proteomes" id="UP000244178"/>
    </source>
</evidence>
<dbReference type="Pfam" id="PF16068">
    <property type="entry name" value="DUF4810"/>
    <property type="match status" value="1"/>
</dbReference>
<protein>
    <submittedName>
        <fullName evidence="1">DUF4810 domain-containing protein</fullName>
    </submittedName>
</protein>
<sequence length="128" mass="14084">MFKTFTARPLLAGALLGSVLLGSVLLAGCSGPKTLYQWETYQAQTYEYFKGEEAREAQVEALERDLQKIKSTGKAVPPGYHAHLGMLYAGLGKDDQMVQQFNTEKALFPESASYMDFLLKNAKQGAAK</sequence>
<reference evidence="1 2" key="1">
    <citation type="submission" date="2018-03" db="EMBL/GenBank/DDBJ databases">
        <title>Draft genome sequence of the plant growth promoting rhizobacterium Pseudomonas protegens strain BNJ-SS-45 isolated from wheat (Triticum aestivum) rhizosphere.</title>
        <authorList>
            <person name="Bajpai A."/>
            <person name="Shende K."/>
            <person name="Meena N."/>
            <person name="Upadhyayula S.R."/>
            <person name="Suravajhala P."/>
            <person name="Medicherla K.M."/>
            <person name="Johri B.N."/>
        </authorList>
    </citation>
    <scope>NUCLEOTIDE SEQUENCE [LARGE SCALE GENOMIC DNA]</scope>
    <source>
        <strain evidence="1 2">BNJ-SS-45</strain>
    </source>
</reference>
<proteinExistence type="predicted"/>
<dbReference type="PROSITE" id="PS51257">
    <property type="entry name" value="PROKAR_LIPOPROTEIN"/>
    <property type="match status" value="1"/>
</dbReference>
<dbReference type="Proteomes" id="UP000244178">
    <property type="component" value="Unassembled WGS sequence"/>
</dbReference>
<dbReference type="PIRSF" id="PIRSF020555">
    <property type="entry name" value="UCP020555"/>
    <property type="match status" value="1"/>
</dbReference>
<dbReference type="InterPro" id="IPR014508">
    <property type="entry name" value="UCP020555_TPR-like"/>
</dbReference>
<comment type="caution">
    <text evidence="1">The sequence shown here is derived from an EMBL/GenBank/DDBJ whole genome shotgun (WGS) entry which is preliminary data.</text>
</comment>